<dbReference type="InterPro" id="IPR051837">
    <property type="entry name" value="SortingNexin/PXDomain-PKLike"/>
</dbReference>
<keyword evidence="2" id="KW-0963">Cytoplasm</keyword>
<evidence type="ECO:0000313" key="5">
    <source>
        <dbReference type="Proteomes" id="UP000762676"/>
    </source>
</evidence>
<dbReference type="GO" id="GO:0005770">
    <property type="term" value="C:late endosome"/>
    <property type="evidence" value="ECO:0007669"/>
    <property type="project" value="TreeGrafter"/>
</dbReference>
<dbReference type="SUPFAM" id="SSF64268">
    <property type="entry name" value="PX domain"/>
    <property type="match status" value="1"/>
</dbReference>
<gene>
    <name evidence="4" type="ORF">ElyMa_003631900</name>
</gene>
<comment type="caution">
    <text evidence="4">The sequence shown here is derived from an EMBL/GenBank/DDBJ whole genome shotgun (WGS) entry which is preliminary data.</text>
</comment>
<comment type="subcellular location">
    <subcellularLocation>
        <location evidence="1">Cytoplasm</location>
    </subcellularLocation>
</comment>
<keyword evidence="4" id="KW-0808">Transferase</keyword>
<dbReference type="Proteomes" id="UP000762676">
    <property type="component" value="Unassembled WGS sequence"/>
</dbReference>
<dbReference type="InterPro" id="IPR036871">
    <property type="entry name" value="PX_dom_sf"/>
</dbReference>
<proteinExistence type="predicted"/>
<evidence type="ECO:0000313" key="4">
    <source>
        <dbReference type="EMBL" id="GFR64438.1"/>
    </source>
</evidence>
<dbReference type="SMART" id="SM00312">
    <property type="entry name" value="PX"/>
    <property type="match status" value="1"/>
</dbReference>
<dbReference type="GO" id="GO:0005886">
    <property type="term" value="C:plasma membrane"/>
    <property type="evidence" value="ECO:0007669"/>
    <property type="project" value="TreeGrafter"/>
</dbReference>
<dbReference type="GO" id="GO:0008333">
    <property type="term" value="P:endosome to lysosome transport"/>
    <property type="evidence" value="ECO:0007669"/>
    <property type="project" value="TreeGrafter"/>
</dbReference>
<dbReference type="GO" id="GO:0005769">
    <property type="term" value="C:early endosome"/>
    <property type="evidence" value="ECO:0007669"/>
    <property type="project" value="TreeGrafter"/>
</dbReference>
<sequence>MANLFEERKSIRANIDDTTLLTCNIETAQKKDDHMEYIIRVYRGPTKDNTWQVTKRYSDFEKIDAVLRITGIDLPLPPKKVFGNFDRDFIKERQNGLQAYLNAITSIPVLANSLIVKRFLDERNYSSNFLEIALQHVSMIFRSETSWDVVEPLPDIGTLLAYWEYKFCTEP</sequence>
<dbReference type="GO" id="GO:0045022">
    <property type="term" value="P:early endosome to late endosome transport"/>
    <property type="evidence" value="ECO:0007669"/>
    <property type="project" value="TreeGrafter"/>
</dbReference>
<dbReference type="GO" id="GO:0016301">
    <property type="term" value="F:kinase activity"/>
    <property type="evidence" value="ECO:0007669"/>
    <property type="project" value="UniProtKB-KW"/>
</dbReference>
<keyword evidence="4" id="KW-0418">Kinase</keyword>
<keyword evidence="5" id="KW-1185">Reference proteome</keyword>
<dbReference type="GO" id="GO:0043271">
    <property type="term" value="P:negative regulation of monoatomic ion transport"/>
    <property type="evidence" value="ECO:0007669"/>
    <property type="project" value="TreeGrafter"/>
</dbReference>
<name>A0AAV4ETV3_9GAST</name>
<feature type="domain" description="PX" evidence="3">
    <location>
        <begin position="15"/>
        <end position="127"/>
    </location>
</feature>
<dbReference type="GO" id="GO:0035091">
    <property type="term" value="F:phosphatidylinositol binding"/>
    <property type="evidence" value="ECO:0007669"/>
    <property type="project" value="InterPro"/>
</dbReference>
<evidence type="ECO:0000256" key="2">
    <source>
        <dbReference type="ARBA" id="ARBA00022490"/>
    </source>
</evidence>
<dbReference type="InterPro" id="IPR001683">
    <property type="entry name" value="PX_dom"/>
</dbReference>
<reference evidence="4 5" key="1">
    <citation type="journal article" date="2021" name="Elife">
        <title>Chloroplast acquisition without the gene transfer in kleptoplastic sea slugs, Plakobranchus ocellatus.</title>
        <authorList>
            <person name="Maeda T."/>
            <person name="Takahashi S."/>
            <person name="Yoshida T."/>
            <person name="Shimamura S."/>
            <person name="Takaki Y."/>
            <person name="Nagai Y."/>
            <person name="Toyoda A."/>
            <person name="Suzuki Y."/>
            <person name="Arimoto A."/>
            <person name="Ishii H."/>
            <person name="Satoh N."/>
            <person name="Nishiyama T."/>
            <person name="Hasebe M."/>
            <person name="Maruyama T."/>
            <person name="Minagawa J."/>
            <person name="Obokata J."/>
            <person name="Shigenobu S."/>
        </authorList>
    </citation>
    <scope>NUCLEOTIDE SEQUENCE [LARGE SCALE GENOMIC DNA]</scope>
</reference>
<evidence type="ECO:0000256" key="1">
    <source>
        <dbReference type="ARBA" id="ARBA00004496"/>
    </source>
</evidence>
<dbReference type="Gene3D" id="3.30.1520.10">
    <property type="entry name" value="Phox-like domain"/>
    <property type="match status" value="1"/>
</dbReference>
<dbReference type="AlphaFoldDB" id="A0AAV4ETV3"/>
<dbReference type="PANTHER" id="PTHR22999">
    <property type="entry name" value="PX SERINE/THREONINE KINASE PXK"/>
    <property type="match status" value="1"/>
</dbReference>
<accession>A0AAV4ETV3</accession>
<protein>
    <submittedName>
        <fullName evidence="4">PX domain containing serine/threonine kinase</fullName>
    </submittedName>
</protein>
<dbReference type="GO" id="GO:0006622">
    <property type="term" value="P:protein targeting to lysosome"/>
    <property type="evidence" value="ECO:0007669"/>
    <property type="project" value="TreeGrafter"/>
</dbReference>
<evidence type="ECO:0000259" key="3">
    <source>
        <dbReference type="PROSITE" id="PS50195"/>
    </source>
</evidence>
<dbReference type="EMBL" id="BMAT01007443">
    <property type="protein sequence ID" value="GFR64438.1"/>
    <property type="molecule type" value="Genomic_DNA"/>
</dbReference>
<dbReference type="PROSITE" id="PS50195">
    <property type="entry name" value="PX"/>
    <property type="match status" value="1"/>
</dbReference>
<dbReference type="FunFam" id="3.30.1520.10:FF:000010">
    <property type="entry name" value="PX domain-containing protein kinase-like protein isoform X6"/>
    <property type="match status" value="1"/>
</dbReference>
<dbReference type="Pfam" id="PF00787">
    <property type="entry name" value="PX"/>
    <property type="match status" value="1"/>
</dbReference>
<dbReference type="PANTHER" id="PTHR22999:SF40">
    <property type="entry name" value="PX DOMAIN-CONTAINING PROTEIN KINASE-LIKE PROTEIN"/>
    <property type="match status" value="1"/>
</dbReference>
<organism evidence="4 5">
    <name type="scientific">Elysia marginata</name>
    <dbReference type="NCBI Taxonomy" id="1093978"/>
    <lineage>
        <taxon>Eukaryota</taxon>
        <taxon>Metazoa</taxon>
        <taxon>Spiralia</taxon>
        <taxon>Lophotrochozoa</taxon>
        <taxon>Mollusca</taxon>
        <taxon>Gastropoda</taxon>
        <taxon>Heterobranchia</taxon>
        <taxon>Euthyneura</taxon>
        <taxon>Panpulmonata</taxon>
        <taxon>Sacoglossa</taxon>
        <taxon>Placobranchoidea</taxon>
        <taxon>Plakobranchidae</taxon>
        <taxon>Elysia</taxon>
    </lineage>
</organism>